<dbReference type="EMBL" id="UGTM01000001">
    <property type="protein sequence ID" value="SUB87881.1"/>
    <property type="molecule type" value="Genomic_DNA"/>
</dbReference>
<sequence length="58" mass="6795">MRKEYQKPKTDIVIVATSHFICVSGRINDWSSENDDSDDDDWSDEKSSNSKLMNLWEK</sequence>
<gene>
    <name evidence="2" type="ORF">NCTC13067_01562</name>
</gene>
<organism evidence="2 3">
    <name type="scientific">Prevotella denticola</name>
    <dbReference type="NCBI Taxonomy" id="28129"/>
    <lineage>
        <taxon>Bacteria</taxon>
        <taxon>Pseudomonadati</taxon>
        <taxon>Bacteroidota</taxon>
        <taxon>Bacteroidia</taxon>
        <taxon>Bacteroidales</taxon>
        <taxon>Prevotellaceae</taxon>
        <taxon>Prevotella</taxon>
    </lineage>
</organism>
<evidence type="ECO:0000313" key="2">
    <source>
        <dbReference type="EMBL" id="SUB87881.1"/>
    </source>
</evidence>
<proteinExistence type="predicted"/>
<dbReference type="AlphaFoldDB" id="A0A379E6B2"/>
<name>A0A379E6B2_9BACT</name>
<dbReference type="Proteomes" id="UP000255469">
    <property type="component" value="Unassembled WGS sequence"/>
</dbReference>
<reference evidence="2 3" key="1">
    <citation type="submission" date="2018-06" db="EMBL/GenBank/DDBJ databases">
        <authorList>
            <consortium name="Pathogen Informatics"/>
            <person name="Doyle S."/>
        </authorList>
    </citation>
    <scope>NUCLEOTIDE SEQUENCE [LARGE SCALE GENOMIC DNA]</scope>
    <source>
        <strain evidence="2 3">NCTC13067</strain>
    </source>
</reference>
<feature type="compositionally biased region" description="Acidic residues" evidence="1">
    <location>
        <begin position="32"/>
        <end position="43"/>
    </location>
</feature>
<protein>
    <submittedName>
        <fullName evidence="2">Uncharacterized protein</fullName>
    </submittedName>
</protein>
<evidence type="ECO:0000256" key="1">
    <source>
        <dbReference type="SAM" id="MobiDB-lite"/>
    </source>
</evidence>
<dbReference type="RefSeq" id="WP_155809650.1">
    <property type="nucleotide sequence ID" value="NZ_UGTM01000001.1"/>
</dbReference>
<feature type="region of interest" description="Disordered" evidence="1">
    <location>
        <begin position="29"/>
        <end position="58"/>
    </location>
</feature>
<accession>A0A379E6B2</accession>
<evidence type="ECO:0000313" key="3">
    <source>
        <dbReference type="Proteomes" id="UP000255469"/>
    </source>
</evidence>